<dbReference type="EMBL" id="CP034458">
    <property type="protein sequence ID" value="QBM88330.1"/>
    <property type="molecule type" value="Genomic_DNA"/>
</dbReference>
<evidence type="ECO:0000256" key="7">
    <source>
        <dbReference type="RuleBase" id="RU003345"/>
    </source>
</evidence>
<evidence type="ECO:0000256" key="6">
    <source>
        <dbReference type="PROSITE-ProRule" id="PRU10007"/>
    </source>
</evidence>
<dbReference type="FunFam" id="3.40.309.10:FF:000025">
    <property type="entry name" value="Aldehyde dehydrogenase"/>
    <property type="match status" value="1"/>
</dbReference>
<dbReference type="PIRSF" id="PIRSF036492">
    <property type="entry name" value="ALDH"/>
    <property type="match status" value="1"/>
</dbReference>
<evidence type="ECO:0000313" key="10">
    <source>
        <dbReference type="Proteomes" id="UP000292447"/>
    </source>
</evidence>
<dbReference type="AlphaFoldDB" id="A0A4P6XM41"/>
<name>A0A4P6XM41_9ASCO</name>
<evidence type="ECO:0000256" key="3">
    <source>
        <dbReference type="ARBA" id="ARBA00023027"/>
    </source>
</evidence>
<sequence length="547" mass="60536">MSNQSTGNGNKPNSADFETPTLSENVLEYTPTKEIPSLVNHLKTSFRKDRKTHSLQFRLNQLRNIYFALQDNIGDLSDALYKDFYRAPSETMNLEYAPFMNELVHTMANLQAWAKREPVKDLPLNLKTAPVYIERVPLGTVLVISPFNYPLFLTLSSLIGAISGGNCVVLKVSEFVPHFAAVLTRMLTNCLDPDTFVMVNGGISETTALLDQKFDKIIYTGSTAVGTIIAKKAAETLTPVVLELGGKSPAFVLDTVTDKDMLVIARRIVWGRFTNAGQTCVAIDYVLVDVKIKRKLVAAIEQVVKEEFYSGLSAANPSFTHIIHERAFDTIREMIENTSGDIVAGGEADPNTRFIPPTVIDNVTWEDSTMQQEIFGPVLPIIAYTDLEDAVEDVAKRHDTPLALYIFTLGSTLRLNDAQIDLIRAGIRSGGTMVNDSILHVGLPNAPFGGIGQSGHGAYHGFYSFRAFTHERTTIESSLSTEFTSKVRYPPVTDGKDRVMQASFIPYNQKVWFGREGDVALAGPGLIWSFWHRISEVGALLYHFARA</sequence>
<dbReference type="PANTHER" id="PTHR43570:SF16">
    <property type="entry name" value="ALDEHYDE DEHYDROGENASE TYPE III, ISOFORM Q"/>
    <property type="match status" value="1"/>
</dbReference>
<keyword evidence="2 4" id="KW-0560">Oxidoreductase</keyword>
<dbReference type="Gene3D" id="3.40.309.10">
    <property type="entry name" value="Aldehyde Dehydrogenase, Chain A, domain 2"/>
    <property type="match status" value="1"/>
</dbReference>
<dbReference type="PANTHER" id="PTHR43570">
    <property type="entry name" value="ALDEHYDE DEHYDROGENASE"/>
    <property type="match status" value="1"/>
</dbReference>
<dbReference type="GO" id="GO:0004029">
    <property type="term" value="F:aldehyde dehydrogenase (NAD+) activity"/>
    <property type="evidence" value="ECO:0007669"/>
    <property type="project" value="TreeGrafter"/>
</dbReference>
<evidence type="ECO:0000313" key="9">
    <source>
        <dbReference type="EMBL" id="QBM88330.1"/>
    </source>
</evidence>
<organism evidence="9 10">
    <name type="scientific">Metschnikowia aff. pulcherrima</name>
    <dbReference type="NCBI Taxonomy" id="2163413"/>
    <lineage>
        <taxon>Eukaryota</taxon>
        <taxon>Fungi</taxon>
        <taxon>Dikarya</taxon>
        <taxon>Ascomycota</taxon>
        <taxon>Saccharomycotina</taxon>
        <taxon>Pichiomycetes</taxon>
        <taxon>Metschnikowiaceae</taxon>
        <taxon>Metschnikowia</taxon>
    </lineage>
</organism>
<evidence type="ECO:0000256" key="1">
    <source>
        <dbReference type="ARBA" id="ARBA00009986"/>
    </source>
</evidence>
<dbReference type="GO" id="GO:0005737">
    <property type="term" value="C:cytoplasm"/>
    <property type="evidence" value="ECO:0007669"/>
    <property type="project" value="TreeGrafter"/>
</dbReference>
<comment type="similarity">
    <text evidence="1 4 7">Belongs to the aldehyde dehydrogenase family.</text>
</comment>
<dbReference type="PROSITE" id="PS00070">
    <property type="entry name" value="ALDEHYDE_DEHYDR_CYS"/>
    <property type="match status" value="1"/>
</dbReference>
<dbReference type="FunFam" id="3.40.605.10:FF:000004">
    <property type="entry name" value="Aldehyde dehydrogenase"/>
    <property type="match status" value="1"/>
</dbReference>
<dbReference type="InterPro" id="IPR016162">
    <property type="entry name" value="Ald_DH_N"/>
</dbReference>
<dbReference type="InterPro" id="IPR029510">
    <property type="entry name" value="Ald_DH_CS_GLU"/>
</dbReference>
<reference evidence="10" key="1">
    <citation type="submission" date="2019-03" db="EMBL/GenBank/DDBJ databases">
        <title>Snf2 controls pulcherriminic acid biosynthesis and connects pigmentation and antifungal activity of the yeast Metschnikowia pulcherrima.</title>
        <authorList>
            <person name="Gore-Lloyd D."/>
            <person name="Sumann I."/>
            <person name="Brachmann A.O."/>
            <person name="Schneeberger K."/>
            <person name="Ortiz-Merino R.A."/>
            <person name="Moreno-Beltran M."/>
            <person name="Schlaefli M."/>
            <person name="Kirner P."/>
            <person name="Santos Kron A."/>
            <person name="Wolfe K.H."/>
            <person name="Piel J."/>
            <person name="Ahrens C.H."/>
            <person name="Henk D."/>
            <person name="Freimoser F.M."/>
        </authorList>
    </citation>
    <scope>NUCLEOTIDE SEQUENCE [LARGE SCALE GENOMIC DNA]</scope>
    <source>
        <strain evidence="10">APC 1.2</strain>
    </source>
</reference>
<feature type="domain" description="Aldehyde dehydrogenase" evidence="8">
    <location>
        <begin position="51"/>
        <end position="473"/>
    </location>
</feature>
<dbReference type="PROSITE" id="PS00687">
    <property type="entry name" value="ALDEHYDE_DEHYDR_GLU"/>
    <property type="match status" value="1"/>
</dbReference>
<feature type="active site" evidence="5 6">
    <location>
        <position position="243"/>
    </location>
</feature>
<gene>
    <name evidence="9" type="primary">MPUL0C02960</name>
    <name evidence="9" type="ORF">METSCH_C02960</name>
</gene>
<evidence type="ECO:0000256" key="2">
    <source>
        <dbReference type="ARBA" id="ARBA00023002"/>
    </source>
</evidence>
<dbReference type="CDD" id="cd07135">
    <property type="entry name" value="ALDH_F14-YMR110C"/>
    <property type="match status" value="1"/>
</dbReference>
<keyword evidence="10" id="KW-1185">Reference proteome</keyword>
<dbReference type="Pfam" id="PF00171">
    <property type="entry name" value="Aldedh"/>
    <property type="match status" value="1"/>
</dbReference>
<feature type="active site" evidence="5">
    <location>
        <position position="280"/>
    </location>
</feature>
<evidence type="ECO:0000259" key="8">
    <source>
        <dbReference type="Pfam" id="PF00171"/>
    </source>
</evidence>
<protein>
    <recommendedName>
        <fullName evidence="4">Aldehyde dehydrogenase</fullName>
    </recommendedName>
</protein>
<dbReference type="InterPro" id="IPR016161">
    <property type="entry name" value="Ald_DH/histidinol_DH"/>
</dbReference>
<dbReference type="InterPro" id="IPR016160">
    <property type="entry name" value="Ald_DH_CS_CYS"/>
</dbReference>
<evidence type="ECO:0000256" key="5">
    <source>
        <dbReference type="PIRSR" id="PIRSR036492-1"/>
    </source>
</evidence>
<dbReference type="InterPro" id="IPR012394">
    <property type="entry name" value="Aldehyde_DH_NAD(P)"/>
</dbReference>
<dbReference type="STRING" id="2163413.A0A4P6XM41"/>
<dbReference type="GO" id="GO:0006081">
    <property type="term" value="P:aldehyde metabolic process"/>
    <property type="evidence" value="ECO:0007669"/>
    <property type="project" value="InterPro"/>
</dbReference>
<dbReference type="InterPro" id="IPR016163">
    <property type="entry name" value="Ald_DH_C"/>
</dbReference>
<dbReference type="Gene3D" id="3.40.605.10">
    <property type="entry name" value="Aldehyde Dehydrogenase, Chain A, domain 1"/>
    <property type="match status" value="1"/>
</dbReference>
<accession>A0A4P6XM41</accession>
<keyword evidence="3" id="KW-0520">NAD</keyword>
<dbReference type="SUPFAM" id="SSF53720">
    <property type="entry name" value="ALDH-like"/>
    <property type="match status" value="1"/>
</dbReference>
<dbReference type="InterPro" id="IPR015590">
    <property type="entry name" value="Aldehyde_DH_dom"/>
</dbReference>
<evidence type="ECO:0000256" key="4">
    <source>
        <dbReference type="PIRNR" id="PIRNR036492"/>
    </source>
</evidence>
<proteinExistence type="inferred from homology"/>
<dbReference type="Proteomes" id="UP000292447">
    <property type="component" value="Chromosome III"/>
</dbReference>